<dbReference type="EMBL" id="CAMKVN010005320">
    <property type="protein sequence ID" value="CAI2188645.1"/>
    <property type="molecule type" value="Genomic_DNA"/>
</dbReference>
<sequence length="53" mass="5511">KLASRGDAGGIPDAFKVRMFLNGLNKELATLVAIQNPNTLDAAITKAKTVEAG</sequence>
<evidence type="ECO:0000313" key="2">
    <source>
        <dbReference type="Proteomes" id="UP001153678"/>
    </source>
</evidence>
<proteinExistence type="predicted"/>
<evidence type="ECO:0000313" key="1">
    <source>
        <dbReference type="EMBL" id="CAI2188645.1"/>
    </source>
</evidence>
<dbReference type="Proteomes" id="UP001153678">
    <property type="component" value="Unassembled WGS sequence"/>
</dbReference>
<protein>
    <submittedName>
        <fullName evidence="1">18327_t:CDS:1</fullName>
    </submittedName>
</protein>
<name>A0A9W4WUW7_9GLOM</name>
<keyword evidence="2" id="KW-1185">Reference proteome</keyword>
<comment type="caution">
    <text evidence="1">The sequence shown here is derived from an EMBL/GenBank/DDBJ whole genome shotgun (WGS) entry which is preliminary data.</text>
</comment>
<organism evidence="1 2">
    <name type="scientific">Funneliformis geosporum</name>
    <dbReference type="NCBI Taxonomy" id="1117311"/>
    <lineage>
        <taxon>Eukaryota</taxon>
        <taxon>Fungi</taxon>
        <taxon>Fungi incertae sedis</taxon>
        <taxon>Mucoromycota</taxon>
        <taxon>Glomeromycotina</taxon>
        <taxon>Glomeromycetes</taxon>
        <taxon>Glomerales</taxon>
        <taxon>Glomeraceae</taxon>
        <taxon>Funneliformis</taxon>
    </lineage>
</organism>
<reference evidence="1" key="1">
    <citation type="submission" date="2022-08" db="EMBL/GenBank/DDBJ databases">
        <authorList>
            <person name="Kallberg Y."/>
            <person name="Tangrot J."/>
            <person name="Rosling A."/>
        </authorList>
    </citation>
    <scope>NUCLEOTIDE SEQUENCE</scope>
    <source>
        <strain evidence="1">Wild A</strain>
    </source>
</reference>
<dbReference type="OrthoDB" id="10498719at2759"/>
<gene>
    <name evidence="1" type="ORF">FWILDA_LOCUS13683</name>
</gene>
<dbReference type="AlphaFoldDB" id="A0A9W4WUW7"/>
<feature type="non-terminal residue" evidence="1">
    <location>
        <position position="1"/>
    </location>
</feature>
<accession>A0A9W4WUW7</accession>